<name>A0A198FJH4_9GAMM</name>
<dbReference type="Proteomes" id="UP000094023">
    <property type="component" value="Unassembled WGS sequence"/>
</dbReference>
<evidence type="ECO:0000313" key="2">
    <source>
        <dbReference type="Proteomes" id="UP000094023"/>
    </source>
</evidence>
<organism evidence="1 2">
    <name type="scientific">Proteus myxofaciens ATCC 19692</name>
    <dbReference type="NCBI Taxonomy" id="1354337"/>
    <lineage>
        <taxon>Bacteria</taxon>
        <taxon>Pseudomonadati</taxon>
        <taxon>Pseudomonadota</taxon>
        <taxon>Gammaproteobacteria</taxon>
        <taxon>Enterobacterales</taxon>
        <taxon>Morganellaceae</taxon>
        <taxon>Proteus</taxon>
    </lineage>
</organism>
<dbReference type="STRING" id="1354337.M983_2578"/>
<dbReference type="AlphaFoldDB" id="A0A198FJH4"/>
<protein>
    <submittedName>
        <fullName evidence="1">Uncharacterized protein</fullName>
    </submittedName>
</protein>
<sequence>MEIAMKHHSNDILDIIWQRAQKISSNNEDKSFRQDCA</sequence>
<keyword evidence="2" id="KW-1185">Reference proteome</keyword>
<proteinExistence type="predicted"/>
<comment type="caution">
    <text evidence="1">The sequence shown here is derived from an EMBL/GenBank/DDBJ whole genome shotgun (WGS) entry which is preliminary data.</text>
</comment>
<gene>
    <name evidence="1" type="ORF">M983_2578</name>
</gene>
<accession>A0A198FJH4</accession>
<evidence type="ECO:0000313" key="1">
    <source>
        <dbReference type="EMBL" id="OAT24346.1"/>
    </source>
</evidence>
<dbReference type="EMBL" id="LXEN01000125">
    <property type="protein sequence ID" value="OAT24346.1"/>
    <property type="molecule type" value="Genomic_DNA"/>
</dbReference>
<reference evidence="1 2" key="1">
    <citation type="submission" date="2016-04" db="EMBL/GenBank/DDBJ databases">
        <title>ATOL: Assembling a taxonomically balanced genome-scale reconstruction of the evolutionary history of the Enterobacteriaceae.</title>
        <authorList>
            <person name="Plunkett G.III."/>
            <person name="Neeno-Eckwall E.C."/>
            <person name="Glasner J.D."/>
            <person name="Perna N.T."/>
        </authorList>
    </citation>
    <scope>NUCLEOTIDE SEQUENCE [LARGE SCALE GENOMIC DNA]</scope>
    <source>
        <strain evidence="1 2">ATCC 19692</strain>
    </source>
</reference>